<dbReference type="EMBL" id="JNVC02000003">
    <property type="protein sequence ID" value="KEZ53164.1"/>
    <property type="molecule type" value="Genomic_DNA"/>
</dbReference>
<comment type="caution">
    <text evidence="1">The sequence shown here is derived from an EMBL/GenBank/DDBJ whole genome shotgun (WGS) entry which is preliminary data.</text>
</comment>
<evidence type="ECO:0000313" key="2">
    <source>
        <dbReference type="Proteomes" id="UP000028549"/>
    </source>
</evidence>
<sequence>MNGLFERSINQKLPIEIIYLSEKGALSQRTIAVREIRGSYVKAYCYSKQQVRIFKADNILSAGLKGKIVNYA</sequence>
<dbReference type="Proteomes" id="UP000028549">
    <property type="component" value="Unassembled WGS sequence"/>
</dbReference>
<dbReference type="RefSeq" id="WP_029565834.1">
    <property type="nucleotide sequence ID" value="NZ_JNVC02000003.1"/>
</dbReference>
<keyword evidence="2" id="KW-1185">Reference proteome</keyword>
<evidence type="ECO:0000313" key="1">
    <source>
        <dbReference type="EMBL" id="KEZ53164.1"/>
    </source>
</evidence>
<name>A0A084H0Q2_METID</name>
<accession>A0A084H0Q2</accession>
<dbReference type="OrthoDB" id="2112405at2"/>
<gene>
    <name evidence="1" type="ORF">GS18_0207645</name>
</gene>
<organism evidence="1 2">
    <name type="scientific">Metabacillus indicus</name>
    <name type="common">Bacillus indicus</name>
    <dbReference type="NCBI Taxonomy" id="246786"/>
    <lineage>
        <taxon>Bacteria</taxon>
        <taxon>Bacillati</taxon>
        <taxon>Bacillota</taxon>
        <taxon>Bacilli</taxon>
        <taxon>Bacillales</taxon>
        <taxon>Bacillaceae</taxon>
        <taxon>Metabacillus</taxon>
    </lineage>
</organism>
<dbReference type="AlphaFoldDB" id="A0A084H0Q2"/>
<protein>
    <recommendedName>
        <fullName evidence="3">WYL domain-containing protein</fullName>
    </recommendedName>
</protein>
<evidence type="ECO:0008006" key="3">
    <source>
        <dbReference type="Google" id="ProtNLM"/>
    </source>
</evidence>
<reference evidence="1 2" key="1">
    <citation type="journal article" date="2005" name="Int. J. Syst. Evol. Microbiol.">
        <title>Bacillus cibi sp. nov., isolated from jeotgal, a traditional Korean fermented seafood.</title>
        <authorList>
            <person name="Yoon J.H."/>
            <person name="Lee C.H."/>
            <person name="Oh T.K."/>
        </authorList>
    </citation>
    <scope>NUCLEOTIDE SEQUENCE [LARGE SCALE GENOMIC DNA]</scope>
    <source>
        <strain evidence="1 2">DSM 16189</strain>
    </source>
</reference>
<proteinExistence type="predicted"/>
<dbReference type="STRING" id="246786.GS18_0207645"/>